<protein>
    <recommendedName>
        <fullName evidence="4">Holin</fullName>
    </recommendedName>
</protein>
<keyword evidence="3" id="KW-1185">Reference proteome</keyword>
<reference evidence="2 3" key="1">
    <citation type="submission" date="2010-03" db="EMBL/GenBank/DDBJ databases">
        <authorList>
            <consortium name="The Broad Institute Genome Sequencing Platform"/>
            <person name="Ward D."/>
            <person name="Earl A."/>
            <person name="Feldgarden M."/>
            <person name="Gevers D."/>
            <person name="Young S."/>
            <person name="Zeng Q."/>
            <person name="Koehrsen M."/>
            <person name="Alvarado L."/>
            <person name="Berlin A.M."/>
            <person name="Borenstein D."/>
            <person name="Chapman S.B."/>
            <person name="Chen Z."/>
            <person name="Engels R."/>
            <person name="Freedman E."/>
            <person name="Gellesch M."/>
            <person name="Goldberg J."/>
            <person name="Griggs A."/>
            <person name="Gujja S."/>
            <person name="Heilman E.R."/>
            <person name="Heiman D.I."/>
            <person name="Hepburn T.A."/>
            <person name="Howarth C."/>
            <person name="Jen D."/>
            <person name="Larson L."/>
            <person name="Mehta T."/>
            <person name="Park D."/>
            <person name="Pearson M."/>
            <person name="Richards J."/>
            <person name="Roberts A."/>
            <person name="Saif S."/>
            <person name="Shea T.D."/>
            <person name="Shenoy N."/>
            <person name="Sisk P."/>
            <person name="Stolte C."/>
            <person name="Sykes S.N."/>
            <person name="Walk T."/>
            <person name="White J."/>
            <person name="Yandava C."/>
            <person name="Izard J."/>
            <person name="Baranova O.V."/>
            <person name="Blanton J.M."/>
            <person name="Tanner A.C."/>
            <person name="Dewhirst F."/>
            <person name="Haas B."/>
            <person name="Nusbaum C."/>
            <person name="Birren B."/>
        </authorList>
    </citation>
    <scope>NUCLEOTIDE SEQUENCE [LARGE SCALE GENOMIC DNA]</scope>
    <source>
        <strain evidence="2 3">ATCC 29453</strain>
    </source>
</reference>
<reference evidence="2 3" key="2">
    <citation type="submission" date="2011-10" db="EMBL/GenBank/DDBJ databases">
        <title>The Genome Sequence of Simonsiella muelleri ATCC 29453.</title>
        <authorList>
            <consortium name="The Broad Institute Genome Sequencing Platform"/>
            <consortium name="The Broad Institute Genome Sequencing Center for Infectious Disease"/>
            <person name="Earl A."/>
            <person name="Ward D."/>
            <person name="Feldgarden M."/>
            <person name="Gevers D."/>
            <person name="Izard J."/>
            <person name="Baranova O.V."/>
            <person name="Blanton J.M."/>
            <person name="Tanner A.C."/>
            <person name="Dewhirst F."/>
            <person name="Young S.K."/>
            <person name="Zeng Q."/>
            <person name="Gargeya S."/>
            <person name="Fitzgerald M."/>
            <person name="Haas B."/>
            <person name="Abouelleil A."/>
            <person name="Alvarado L."/>
            <person name="Arachchi H.M."/>
            <person name="Berlin A."/>
            <person name="Brown A."/>
            <person name="Chapman S.B."/>
            <person name="Chen Z."/>
            <person name="Dunbar C."/>
            <person name="Freedman E."/>
            <person name="Gearin G."/>
            <person name="Goldberg J."/>
            <person name="Griggs A."/>
            <person name="Gujja S."/>
            <person name="Heiman D."/>
            <person name="Howarth C."/>
            <person name="Larson L."/>
            <person name="Lui A."/>
            <person name="MacDonald P.J.P."/>
            <person name="Montmayeur A."/>
            <person name="Murphy C."/>
            <person name="Neiman D."/>
            <person name="Pearson M."/>
            <person name="Priest M."/>
            <person name="Roberts A."/>
            <person name="Saif S."/>
            <person name="Shea T."/>
            <person name="Shenoy N."/>
            <person name="Sisk P."/>
            <person name="Stolte C."/>
            <person name="Sykes S."/>
            <person name="Wortman J."/>
            <person name="Nusbaum C."/>
            <person name="Birren B."/>
        </authorList>
    </citation>
    <scope>NUCLEOTIDE SEQUENCE [LARGE SCALE GENOMIC DNA]</scope>
    <source>
        <strain evidence="2 3">ATCC 29453</strain>
    </source>
</reference>
<dbReference type="AlphaFoldDB" id="V9H7M7"/>
<evidence type="ECO:0000256" key="1">
    <source>
        <dbReference type="SAM" id="Phobius"/>
    </source>
</evidence>
<keyword evidence="1" id="KW-1133">Transmembrane helix</keyword>
<proteinExistence type="predicted"/>
<dbReference type="HOGENOM" id="CLU_2318564_0_0_4"/>
<sequence>MKYFELLILSIPSFGVCYLMICLVNAKKRSLWRLTPPSIRSWAYLMFFGGAIFSWYNTLNYGISPNFDKILMDVAALLYFGQRAWRILKWKNQKNKEVE</sequence>
<evidence type="ECO:0000313" key="3">
    <source>
        <dbReference type="Proteomes" id="UP000017813"/>
    </source>
</evidence>
<keyword evidence="1" id="KW-0472">Membrane</keyword>
<evidence type="ECO:0000313" key="2">
    <source>
        <dbReference type="EMBL" id="EFG30205.1"/>
    </source>
</evidence>
<accession>V9H7M7</accession>
<gene>
    <name evidence="2" type="ORF">HMPREF9021_01974</name>
</gene>
<dbReference type="STRING" id="641147.HMPREF9021_01974"/>
<dbReference type="Proteomes" id="UP000017813">
    <property type="component" value="Unassembled WGS sequence"/>
</dbReference>
<dbReference type="EMBL" id="ADCY02000040">
    <property type="protein sequence ID" value="EFG30205.1"/>
    <property type="molecule type" value="Genomic_DNA"/>
</dbReference>
<evidence type="ECO:0008006" key="4">
    <source>
        <dbReference type="Google" id="ProtNLM"/>
    </source>
</evidence>
<dbReference type="eggNOG" id="ENOG502ZWG0">
    <property type="taxonomic scope" value="Bacteria"/>
</dbReference>
<name>V9H7M7_9NEIS</name>
<comment type="caution">
    <text evidence="2">The sequence shown here is derived from an EMBL/GenBank/DDBJ whole genome shotgun (WGS) entry which is preliminary data.</text>
</comment>
<feature type="transmembrane region" description="Helical" evidence="1">
    <location>
        <begin position="6"/>
        <end position="26"/>
    </location>
</feature>
<feature type="transmembrane region" description="Helical" evidence="1">
    <location>
        <begin position="38"/>
        <end position="58"/>
    </location>
</feature>
<keyword evidence="1" id="KW-0812">Transmembrane</keyword>
<organism evidence="2 3">
    <name type="scientific">Simonsiella muelleri ATCC 29453</name>
    <dbReference type="NCBI Taxonomy" id="641147"/>
    <lineage>
        <taxon>Bacteria</taxon>
        <taxon>Pseudomonadati</taxon>
        <taxon>Pseudomonadota</taxon>
        <taxon>Betaproteobacteria</taxon>
        <taxon>Neisseriales</taxon>
        <taxon>Neisseriaceae</taxon>
        <taxon>Simonsiella</taxon>
    </lineage>
</organism>
<dbReference type="KEGG" id="smur:BWP33_08545"/>
<dbReference type="RefSeq" id="WP_002642220.1">
    <property type="nucleotide sequence ID" value="NZ_CP019448.1"/>
</dbReference>